<organism evidence="2 3">
    <name type="scientific">Debaryomyces hansenii (strain ATCC 36239 / CBS 767 / BCRC 21394 / JCM 1990 / NBRC 0083 / IGC 2968)</name>
    <name type="common">Yeast</name>
    <name type="synonym">Torulaspora hansenii</name>
    <dbReference type="NCBI Taxonomy" id="284592"/>
    <lineage>
        <taxon>Eukaryota</taxon>
        <taxon>Fungi</taxon>
        <taxon>Dikarya</taxon>
        <taxon>Ascomycota</taxon>
        <taxon>Saccharomycotina</taxon>
        <taxon>Pichiomycetes</taxon>
        <taxon>Debaryomycetaceae</taxon>
        <taxon>Debaryomyces</taxon>
    </lineage>
</organism>
<accession>Q6BQ97</accession>
<gene>
    <name evidence="2" type="ordered locus">DEHA2E07194g</name>
</gene>
<keyword evidence="1" id="KW-0472">Membrane</keyword>
<keyword evidence="1" id="KW-0812">Transmembrane</keyword>
<evidence type="ECO:0000313" key="2">
    <source>
        <dbReference type="EMBL" id="CAG87853.2"/>
    </source>
</evidence>
<dbReference type="HOGENOM" id="CLU_2386099_0_0_1"/>
<reference evidence="2 3" key="1">
    <citation type="journal article" date="2004" name="Nature">
        <title>Genome evolution in yeasts.</title>
        <authorList>
            <consortium name="Genolevures"/>
            <person name="Dujon B."/>
            <person name="Sherman D."/>
            <person name="Fischer G."/>
            <person name="Durrens P."/>
            <person name="Casaregola S."/>
            <person name="Lafontaine I."/>
            <person name="de Montigny J."/>
            <person name="Marck C."/>
            <person name="Neuveglise C."/>
            <person name="Talla E."/>
            <person name="Goffard N."/>
            <person name="Frangeul L."/>
            <person name="Aigle M."/>
            <person name="Anthouard V."/>
            <person name="Babour A."/>
            <person name="Barbe V."/>
            <person name="Barnay S."/>
            <person name="Blanchin S."/>
            <person name="Beckerich J.M."/>
            <person name="Beyne E."/>
            <person name="Bleykasten C."/>
            <person name="Boisrame A."/>
            <person name="Boyer J."/>
            <person name="Cattolico L."/>
            <person name="Confanioleri F."/>
            <person name="de Daruvar A."/>
            <person name="Despons L."/>
            <person name="Fabre E."/>
            <person name="Fairhead C."/>
            <person name="Ferry-Dumazet H."/>
            <person name="Groppi A."/>
            <person name="Hantraye F."/>
            <person name="Hennequin C."/>
            <person name="Jauniaux N."/>
            <person name="Joyet P."/>
            <person name="Kachouri R."/>
            <person name="Kerrest A."/>
            <person name="Koszul R."/>
            <person name="Lemaire M."/>
            <person name="Lesur I."/>
            <person name="Ma L."/>
            <person name="Muller H."/>
            <person name="Nicaud J.M."/>
            <person name="Nikolski M."/>
            <person name="Oztas S."/>
            <person name="Ozier-Kalogeropoulos O."/>
            <person name="Pellenz S."/>
            <person name="Potier S."/>
            <person name="Richard G.F."/>
            <person name="Straub M.L."/>
            <person name="Suleau A."/>
            <person name="Swennene D."/>
            <person name="Tekaia F."/>
            <person name="Wesolowski-Louvel M."/>
            <person name="Westhof E."/>
            <person name="Wirth B."/>
            <person name="Zeniou-Meyer M."/>
            <person name="Zivanovic I."/>
            <person name="Bolotin-Fukuhara M."/>
            <person name="Thierry A."/>
            <person name="Bouchier C."/>
            <person name="Caudron B."/>
            <person name="Scarpelli C."/>
            <person name="Gaillardin C."/>
            <person name="Weissenbach J."/>
            <person name="Wincker P."/>
            <person name="Souciet J.L."/>
        </authorList>
    </citation>
    <scope>NUCLEOTIDE SEQUENCE [LARGE SCALE GENOMIC DNA]</scope>
    <source>
        <strain evidence="3">ATCC 36239 / CBS 767 / BCRC 21394 / JCM 1990 / NBRC 0083 / IGC 2968</strain>
    </source>
</reference>
<dbReference type="InParanoid" id="Q6BQ97"/>
<keyword evidence="3" id="KW-1185">Reference proteome</keyword>
<feature type="transmembrane region" description="Helical" evidence="1">
    <location>
        <begin position="44"/>
        <end position="64"/>
    </location>
</feature>
<protein>
    <submittedName>
        <fullName evidence="2">DEHA2E07194p</fullName>
    </submittedName>
</protein>
<sequence>MQAATSIQARENNVYMKVWRYRHRIEHYGSAGGHRKGTRLGERAWAYGQVFLAWIFIYISESYIRGISYVSAYPLEISCNNKLNQATRFCALKE</sequence>
<evidence type="ECO:0000313" key="3">
    <source>
        <dbReference type="Proteomes" id="UP000000599"/>
    </source>
</evidence>
<dbReference type="Proteomes" id="UP000000599">
    <property type="component" value="Chromosome E"/>
</dbReference>
<dbReference type="RefSeq" id="XP_459623.2">
    <property type="nucleotide sequence ID" value="XM_459623.1"/>
</dbReference>
<name>Q6BQ97_DEBHA</name>
<dbReference type="AlphaFoldDB" id="Q6BQ97"/>
<proteinExistence type="predicted"/>
<dbReference type="EMBL" id="CR382137">
    <property type="protein sequence ID" value="CAG87853.2"/>
    <property type="molecule type" value="Genomic_DNA"/>
</dbReference>
<keyword evidence="1" id="KW-1133">Transmembrane helix</keyword>
<dbReference type="KEGG" id="dha:DEHA2E07194g"/>
<evidence type="ECO:0000256" key="1">
    <source>
        <dbReference type="SAM" id="Phobius"/>
    </source>
</evidence>
<dbReference type="VEuPathDB" id="FungiDB:DEHA2E07194g"/>
<dbReference type="GeneID" id="2902181"/>